<protein>
    <recommendedName>
        <fullName evidence="1">PD-(D/E)XK nuclease domain-containing protein</fullName>
    </recommendedName>
</protein>
<comment type="caution">
    <text evidence="2">The sequence shown here is derived from an EMBL/GenBank/DDBJ whole genome shotgun (WGS) entry which is preliminary data.</text>
</comment>
<dbReference type="STRING" id="596324.TREVI0001_1757"/>
<reference evidence="2 3" key="1">
    <citation type="submission" date="2009-07" db="EMBL/GenBank/DDBJ databases">
        <authorList>
            <person name="Madupu R."/>
            <person name="Sebastian Y."/>
            <person name="Durkin A.S."/>
            <person name="Torralba M."/>
            <person name="Methe B."/>
            <person name="Sutton G.G."/>
            <person name="Strausberg R.L."/>
            <person name="Nelson K.E."/>
        </authorList>
    </citation>
    <scope>NUCLEOTIDE SEQUENCE [LARGE SCALE GENOMIC DNA]</scope>
    <source>
        <strain evidence="2 3">ATCC 35580</strain>
    </source>
</reference>
<organism evidence="2 3">
    <name type="scientific">Treponema vincentii ATCC 35580</name>
    <dbReference type="NCBI Taxonomy" id="596324"/>
    <lineage>
        <taxon>Bacteria</taxon>
        <taxon>Pseudomonadati</taxon>
        <taxon>Spirochaetota</taxon>
        <taxon>Spirochaetia</taxon>
        <taxon>Spirochaetales</taxon>
        <taxon>Treponemataceae</taxon>
        <taxon>Treponema</taxon>
    </lineage>
</organism>
<name>C8PP36_9SPIR</name>
<accession>C8PP36</accession>
<dbReference type="OrthoDB" id="5514786at2"/>
<evidence type="ECO:0000313" key="3">
    <source>
        <dbReference type="Proteomes" id="UP000004509"/>
    </source>
</evidence>
<evidence type="ECO:0000313" key="2">
    <source>
        <dbReference type="EMBL" id="EEV20899.1"/>
    </source>
</evidence>
<evidence type="ECO:0000259" key="1">
    <source>
        <dbReference type="Pfam" id="PF20472"/>
    </source>
</evidence>
<dbReference type="Pfam" id="PF20472">
    <property type="entry name" value="PDDEXK_11"/>
    <property type="match status" value="1"/>
</dbReference>
<dbReference type="eggNOG" id="ENOG50326GM">
    <property type="taxonomic scope" value="Bacteria"/>
</dbReference>
<feature type="domain" description="PD-(D/E)XK nuclease" evidence="1">
    <location>
        <begin position="10"/>
        <end position="163"/>
    </location>
</feature>
<proteinExistence type="predicted"/>
<dbReference type="AlphaFoldDB" id="C8PP36"/>
<dbReference type="RefSeq" id="WP_006188304.1">
    <property type="nucleotide sequence ID" value="NZ_ACYH01000024.1"/>
</dbReference>
<dbReference type="InterPro" id="IPR046821">
    <property type="entry name" value="PDDEXK_11"/>
</dbReference>
<dbReference type="EMBL" id="ACYH01000024">
    <property type="protein sequence ID" value="EEV20899.1"/>
    <property type="molecule type" value="Genomic_DNA"/>
</dbReference>
<sequence>MQSNEQGALASNQGKILEKTVETTFQAKGFEIIKYRTWDKNREKYGSELLLENCPFKNIYHHDGNTEFLLKSKKFDCEIRIECKWQQSNGSVDEKFPYLYLNCIEAMPEKEIVIIVDGGGAKVGAITWLQETVKSKKYTSDYNNDKIIHVFSLAEFIKWANIRFR</sequence>
<gene>
    <name evidence="2" type="ORF">TREVI0001_1757</name>
</gene>
<dbReference type="Proteomes" id="UP000004509">
    <property type="component" value="Unassembled WGS sequence"/>
</dbReference>